<keyword evidence="4" id="KW-1185">Reference proteome</keyword>
<sequence>MAGDALRRFLGDTPARVIVRLVFLSFVVGVILSAIDLDPLELIDLVLRFFQRLWEMGFEAIERIGRYFVLGAVIVVPVWALTRLLSMRRN</sequence>
<dbReference type="EMBL" id="CP002568">
    <property type="protein sequence ID" value="ADZ71675.1"/>
    <property type="molecule type" value="Genomic_DNA"/>
</dbReference>
<dbReference type="InterPro" id="IPR045594">
    <property type="entry name" value="DUF6460"/>
</dbReference>
<dbReference type="KEGG" id="pgv:SL003B_3253"/>
<evidence type="ECO:0000313" key="3">
    <source>
        <dbReference type="EMBL" id="ADZ71675.1"/>
    </source>
</evidence>
<gene>
    <name evidence="3" type="ordered locus">SL003B_3253</name>
</gene>
<accession>F2IY63</accession>
<dbReference type="Pfam" id="PF20061">
    <property type="entry name" value="DUF6460"/>
    <property type="match status" value="1"/>
</dbReference>
<feature type="domain" description="DUF6460" evidence="2">
    <location>
        <begin position="53"/>
        <end position="88"/>
    </location>
</feature>
<dbReference type="eggNOG" id="ENOG5032ZW8">
    <property type="taxonomic scope" value="Bacteria"/>
</dbReference>
<reference evidence="3 4" key="1">
    <citation type="journal article" date="2011" name="J. Bacteriol.">
        <title>Complete genome sequence of Polymorphum gilvum SL003B-26A1T, a crude oil-degrading bacterium from oil-polluted saline soil.</title>
        <authorList>
            <person name="Li S.G."/>
            <person name="Tang Y.Q."/>
            <person name="Nie Y."/>
            <person name="Cai M."/>
            <person name="Wu X.L."/>
        </authorList>
    </citation>
    <scope>NUCLEOTIDE SEQUENCE [LARGE SCALE GENOMIC DNA]</scope>
    <source>
        <strain evidence="4">LMG 25793 / CGMCC 1.9160 / SL003B-26A1</strain>
    </source>
</reference>
<evidence type="ECO:0000313" key="4">
    <source>
        <dbReference type="Proteomes" id="UP000008130"/>
    </source>
</evidence>
<keyword evidence="1" id="KW-1133">Transmembrane helix</keyword>
<dbReference type="Proteomes" id="UP000008130">
    <property type="component" value="Chromosome"/>
</dbReference>
<feature type="transmembrane region" description="Helical" evidence="1">
    <location>
        <begin position="17"/>
        <end position="35"/>
    </location>
</feature>
<dbReference type="OrthoDB" id="8480887at2"/>
<keyword evidence="1" id="KW-0472">Membrane</keyword>
<evidence type="ECO:0000259" key="2">
    <source>
        <dbReference type="Pfam" id="PF20061"/>
    </source>
</evidence>
<feature type="transmembrane region" description="Helical" evidence="1">
    <location>
        <begin position="64"/>
        <end position="85"/>
    </location>
</feature>
<name>F2IY63_POLGS</name>
<dbReference type="AlphaFoldDB" id="F2IY63"/>
<organism evidence="3 4">
    <name type="scientific">Polymorphum gilvum (strain LMG 25793 / CGMCC 1.9160 / SL003B-26A1)</name>
    <dbReference type="NCBI Taxonomy" id="991905"/>
    <lineage>
        <taxon>Bacteria</taxon>
        <taxon>Pseudomonadati</taxon>
        <taxon>Pseudomonadota</taxon>
        <taxon>Alphaproteobacteria</taxon>
        <taxon>Rhodobacterales</taxon>
        <taxon>Paracoccaceae</taxon>
        <taxon>Polymorphum</taxon>
    </lineage>
</organism>
<dbReference type="RefSeq" id="WP_013653984.1">
    <property type="nucleotide sequence ID" value="NC_015259.1"/>
</dbReference>
<dbReference type="STRING" id="991905.SL003B_3253"/>
<dbReference type="HOGENOM" id="CLU_167396_0_0_5"/>
<proteinExistence type="predicted"/>
<keyword evidence="1" id="KW-0812">Transmembrane</keyword>
<evidence type="ECO:0000256" key="1">
    <source>
        <dbReference type="SAM" id="Phobius"/>
    </source>
</evidence>
<protein>
    <recommendedName>
        <fullName evidence="2">DUF6460 domain-containing protein</fullName>
    </recommendedName>
</protein>